<dbReference type="InterPro" id="IPR003148">
    <property type="entry name" value="RCK_N"/>
</dbReference>
<feature type="transmembrane region" description="Helical" evidence="7">
    <location>
        <begin position="197"/>
        <end position="224"/>
    </location>
</feature>
<dbReference type="PANTHER" id="PTHR42751">
    <property type="entry name" value="SODIUM/HYDROGEN EXCHANGER FAMILY/TRKA DOMAIN PROTEIN"/>
    <property type="match status" value="1"/>
</dbReference>
<feature type="transmembrane region" description="Helical" evidence="7">
    <location>
        <begin position="47"/>
        <end position="63"/>
    </location>
</feature>
<reference evidence="10 11" key="1">
    <citation type="submission" date="2020-07" db="EMBL/GenBank/DDBJ databases">
        <title>Roseicoccus Jingziensis gen. nov., sp. nov., isolated from coastal seawater.</title>
        <authorList>
            <person name="Feng X."/>
        </authorList>
    </citation>
    <scope>NUCLEOTIDE SEQUENCE [LARGE SCALE GENOMIC DNA]</scope>
    <source>
        <strain evidence="10 11">N1E253</strain>
    </source>
</reference>
<dbReference type="InterPro" id="IPR006153">
    <property type="entry name" value="Cation/H_exchanger_TM"/>
</dbReference>
<feature type="domain" description="Cation/H+ exchanger transmembrane" evidence="8">
    <location>
        <begin position="31"/>
        <end position="395"/>
    </location>
</feature>
<sequence>MILPPSIASLLAASSLNIAPLFAVFAVILVFSVLVSLVLVKARQSLLVGYFICGVVMANSGLIDQILVHKDSADVIHLMAEIGVILLMFTLGVEFPLKEIRYIWRITFLGGAMQMTLTTGIIFIIGLAFGFPLAPTFVVAVALALSSTAVSLKSFQDLGLSNHPGARLSLSIALFQDMLVILFILLLPSILGTNEQSILVAIGLSLGKGLLFMLLAGLLGAYLIPKLLDAVARTRSRELFTLTVIGLCATIAYAGSAMQLGLALGSFAAGLIVSGSIYSHRILSDILPFKDLLLTVFFVSVGLLIDLQVVIDNWLLVIAGVTALLIVKATVITLVAKSMKLPSIAAILSAASLASSGEFTIVLLTQAQAISPLPDEIGQIILVCTGISMGLVPTLMRLAPKLHIYLEKQGWCKKHQHPQGAFSRSNRMLELEDHAIIFGYGPVGEALNHALRQHNIPTLVIDLNAETIQQLYKDNQPALFADATHHEILELAKVKQARFLAYTFPHIEVTIQSLKMVRLYHPEAQIFARAKFGSEVRQLEKLGVQTIHDERESGQAMVNLGLSAYLVEESQ</sequence>
<feature type="transmembrane region" description="Helical" evidence="7">
    <location>
        <begin position="107"/>
        <end position="131"/>
    </location>
</feature>
<dbReference type="PANTHER" id="PTHR42751:SF3">
    <property type="entry name" value="SODIUM_GLUTAMATE SYMPORTER"/>
    <property type="match status" value="1"/>
</dbReference>
<evidence type="ECO:0000256" key="7">
    <source>
        <dbReference type="SAM" id="Phobius"/>
    </source>
</evidence>
<evidence type="ECO:0000259" key="8">
    <source>
        <dbReference type="Pfam" id="PF00999"/>
    </source>
</evidence>
<evidence type="ECO:0000256" key="4">
    <source>
        <dbReference type="ARBA" id="ARBA00022692"/>
    </source>
</evidence>
<organism evidence="10 11">
    <name type="scientific">Oceaniferula marina</name>
    <dbReference type="NCBI Taxonomy" id="2748318"/>
    <lineage>
        <taxon>Bacteria</taxon>
        <taxon>Pseudomonadati</taxon>
        <taxon>Verrucomicrobiota</taxon>
        <taxon>Verrucomicrobiia</taxon>
        <taxon>Verrucomicrobiales</taxon>
        <taxon>Verrucomicrobiaceae</taxon>
        <taxon>Oceaniferula</taxon>
    </lineage>
</organism>
<keyword evidence="4 7" id="KW-0812">Transmembrane</keyword>
<protein>
    <submittedName>
        <fullName evidence="10">Cation:proton antiporter</fullName>
    </submittedName>
</protein>
<evidence type="ECO:0000313" key="11">
    <source>
        <dbReference type="Proteomes" id="UP000557872"/>
    </source>
</evidence>
<accession>A0A851GCE9</accession>
<dbReference type="GO" id="GO:0016020">
    <property type="term" value="C:membrane"/>
    <property type="evidence" value="ECO:0007669"/>
    <property type="project" value="UniProtKB-SubCell"/>
</dbReference>
<name>A0A851GCE9_9BACT</name>
<dbReference type="GO" id="GO:1902600">
    <property type="term" value="P:proton transmembrane transport"/>
    <property type="evidence" value="ECO:0007669"/>
    <property type="project" value="InterPro"/>
</dbReference>
<feature type="transmembrane region" description="Helical" evidence="7">
    <location>
        <begin position="377"/>
        <end position="399"/>
    </location>
</feature>
<dbReference type="GO" id="GO:0006813">
    <property type="term" value="P:potassium ion transport"/>
    <property type="evidence" value="ECO:0007669"/>
    <property type="project" value="InterPro"/>
</dbReference>
<dbReference type="Pfam" id="PF00999">
    <property type="entry name" value="Na_H_Exchanger"/>
    <property type="match status" value="1"/>
</dbReference>
<dbReference type="SUPFAM" id="SSF51735">
    <property type="entry name" value="NAD(P)-binding Rossmann-fold domains"/>
    <property type="match status" value="1"/>
</dbReference>
<dbReference type="Gene3D" id="3.40.50.720">
    <property type="entry name" value="NAD(P)-binding Rossmann-like Domain"/>
    <property type="match status" value="1"/>
</dbReference>
<evidence type="ECO:0000256" key="2">
    <source>
        <dbReference type="ARBA" id="ARBA00005551"/>
    </source>
</evidence>
<feature type="transmembrane region" description="Helical" evidence="7">
    <location>
        <begin position="137"/>
        <end position="156"/>
    </location>
</feature>
<dbReference type="AlphaFoldDB" id="A0A851GCE9"/>
<keyword evidence="5 7" id="KW-1133">Transmembrane helix</keyword>
<keyword evidence="11" id="KW-1185">Reference proteome</keyword>
<feature type="transmembrane region" description="Helical" evidence="7">
    <location>
        <begin position="260"/>
        <end position="280"/>
    </location>
</feature>
<feature type="transmembrane region" description="Helical" evidence="7">
    <location>
        <begin position="292"/>
        <end position="311"/>
    </location>
</feature>
<evidence type="ECO:0000259" key="9">
    <source>
        <dbReference type="Pfam" id="PF02254"/>
    </source>
</evidence>
<gene>
    <name evidence="10" type="ORF">HW115_03255</name>
</gene>
<feature type="transmembrane region" description="Helical" evidence="7">
    <location>
        <begin position="343"/>
        <end position="365"/>
    </location>
</feature>
<feature type="transmembrane region" description="Helical" evidence="7">
    <location>
        <begin position="317"/>
        <end position="336"/>
    </location>
</feature>
<feature type="domain" description="RCK N-terminal" evidence="9">
    <location>
        <begin position="436"/>
        <end position="547"/>
    </location>
</feature>
<evidence type="ECO:0000256" key="1">
    <source>
        <dbReference type="ARBA" id="ARBA00004141"/>
    </source>
</evidence>
<dbReference type="InterPro" id="IPR036291">
    <property type="entry name" value="NAD(P)-bd_dom_sf"/>
</dbReference>
<dbReference type="RefSeq" id="WP_178931128.1">
    <property type="nucleotide sequence ID" value="NZ_JACBAZ010000001.1"/>
</dbReference>
<dbReference type="Pfam" id="PF02254">
    <property type="entry name" value="TrkA_N"/>
    <property type="match status" value="1"/>
</dbReference>
<dbReference type="Proteomes" id="UP000557872">
    <property type="component" value="Unassembled WGS sequence"/>
</dbReference>
<evidence type="ECO:0000313" key="10">
    <source>
        <dbReference type="EMBL" id="NWK54612.1"/>
    </source>
</evidence>
<comment type="caution">
    <text evidence="10">The sequence shown here is derived from an EMBL/GenBank/DDBJ whole genome shotgun (WGS) entry which is preliminary data.</text>
</comment>
<dbReference type="GO" id="GO:0015297">
    <property type="term" value="F:antiporter activity"/>
    <property type="evidence" value="ECO:0007669"/>
    <property type="project" value="InterPro"/>
</dbReference>
<comment type="similarity">
    <text evidence="2">Belongs to the monovalent cation:proton antiporter 2 (CPA2) transporter (TC 2.A.37) family.</text>
</comment>
<feature type="transmembrane region" description="Helical" evidence="7">
    <location>
        <begin position="75"/>
        <end position="95"/>
    </location>
</feature>
<comment type="subcellular location">
    <subcellularLocation>
        <location evidence="1">Membrane</location>
        <topology evidence="1">Multi-pass membrane protein</topology>
    </subcellularLocation>
</comment>
<feature type="transmembrane region" description="Helical" evidence="7">
    <location>
        <begin position="20"/>
        <end position="40"/>
    </location>
</feature>
<feature type="transmembrane region" description="Helical" evidence="7">
    <location>
        <begin position="236"/>
        <end position="254"/>
    </location>
</feature>
<dbReference type="EMBL" id="JACBAZ010000001">
    <property type="protein sequence ID" value="NWK54612.1"/>
    <property type="molecule type" value="Genomic_DNA"/>
</dbReference>
<evidence type="ECO:0000256" key="5">
    <source>
        <dbReference type="ARBA" id="ARBA00022989"/>
    </source>
</evidence>
<evidence type="ECO:0000256" key="3">
    <source>
        <dbReference type="ARBA" id="ARBA00022448"/>
    </source>
</evidence>
<feature type="transmembrane region" description="Helical" evidence="7">
    <location>
        <begin position="168"/>
        <end position="191"/>
    </location>
</feature>
<keyword evidence="3" id="KW-0813">Transport</keyword>
<dbReference type="InterPro" id="IPR038770">
    <property type="entry name" value="Na+/solute_symporter_sf"/>
</dbReference>
<evidence type="ECO:0000256" key="6">
    <source>
        <dbReference type="ARBA" id="ARBA00023136"/>
    </source>
</evidence>
<keyword evidence="6 7" id="KW-0472">Membrane</keyword>
<proteinExistence type="inferred from homology"/>
<dbReference type="Gene3D" id="1.20.1530.20">
    <property type="match status" value="1"/>
</dbReference>